<evidence type="ECO:0000313" key="11">
    <source>
        <dbReference type="EMBL" id="KAJ2682687.1"/>
    </source>
</evidence>
<evidence type="ECO:0000256" key="4">
    <source>
        <dbReference type="ARBA" id="ARBA00022618"/>
    </source>
</evidence>
<dbReference type="EMBL" id="JANBTX010000378">
    <property type="protein sequence ID" value="KAJ2682687.1"/>
    <property type="molecule type" value="Genomic_DNA"/>
</dbReference>
<keyword evidence="3" id="KW-0158">Chromosome</keyword>
<organism evidence="11 12">
    <name type="scientific">Coemansia spiralis</name>
    <dbReference type="NCBI Taxonomy" id="417178"/>
    <lineage>
        <taxon>Eukaryota</taxon>
        <taxon>Fungi</taxon>
        <taxon>Fungi incertae sedis</taxon>
        <taxon>Zoopagomycota</taxon>
        <taxon>Kickxellomycotina</taxon>
        <taxon>Kickxellomycetes</taxon>
        <taxon>Kickxellales</taxon>
        <taxon>Kickxellaceae</taxon>
        <taxon>Coemansia</taxon>
    </lineage>
</organism>
<keyword evidence="6" id="KW-0995">Kinetochore</keyword>
<gene>
    <name evidence="11" type="ORF">IWW39_005890</name>
</gene>
<proteinExistence type="predicted"/>
<evidence type="ECO:0000256" key="5">
    <source>
        <dbReference type="ARBA" id="ARBA00022776"/>
    </source>
</evidence>
<evidence type="ECO:0000256" key="9">
    <source>
        <dbReference type="ARBA" id="ARBA00023328"/>
    </source>
</evidence>
<comment type="caution">
    <text evidence="11">The sequence shown here is derived from an EMBL/GenBank/DDBJ whole genome shotgun (WGS) entry which is preliminary data.</text>
</comment>
<protein>
    <submittedName>
        <fullName evidence="11">Uncharacterized protein</fullName>
    </submittedName>
</protein>
<keyword evidence="5" id="KW-0498">Mitosis</keyword>
<evidence type="ECO:0000313" key="12">
    <source>
        <dbReference type="Proteomes" id="UP001151516"/>
    </source>
</evidence>
<dbReference type="OrthoDB" id="18453at2759"/>
<evidence type="ECO:0000256" key="6">
    <source>
        <dbReference type="ARBA" id="ARBA00022838"/>
    </source>
</evidence>
<feature type="coiled-coil region" evidence="10">
    <location>
        <begin position="41"/>
        <end position="68"/>
    </location>
</feature>
<keyword evidence="7" id="KW-0539">Nucleus</keyword>
<evidence type="ECO:0000256" key="8">
    <source>
        <dbReference type="ARBA" id="ARBA00023306"/>
    </source>
</evidence>
<name>A0A9W8GDP1_9FUNG</name>
<dbReference type="Proteomes" id="UP001151516">
    <property type="component" value="Unassembled WGS sequence"/>
</dbReference>
<keyword evidence="8" id="KW-0131">Cell cycle</keyword>
<dbReference type="GO" id="GO:0051301">
    <property type="term" value="P:cell division"/>
    <property type="evidence" value="ECO:0007669"/>
    <property type="project" value="UniProtKB-KW"/>
</dbReference>
<keyword evidence="12" id="KW-1185">Reference proteome</keyword>
<dbReference type="GO" id="GO:0005634">
    <property type="term" value="C:nucleus"/>
    <property type="evidence" value="ECO:0007669"/>
    <property type="project" value="UniProtKB-SubCell"/>
</dbReference>
<evidence type="ECO:0000256" key="3">
    <source>
        <dbReference type="ARBA" id="ARBA00022454"/>
    </source>
</evidence>
<reference evidence="11" key="1">
    <citation type="submission" date="2022-07" db="EMBL/GenBank/DDBJ databases">
        <title>Phylogenomic reconstructions and comparative analyses of Kickxellomycotina fungi.</title>
        <authorList>
            <person name="Reynolds N.K."/>
            <person name="Stajich J.E."/>
            <person name="Barry K."/>
            <person name="Grigoriev I.V."/>
            <person name="Crous P."/>
            <person name="Smith M.E."/>
        </authorList>
    </citation>
    <scope>NUCLEOTIDE SEQUENCE</scope>
    <source>
        <strain evidence="11">CBS 109367</strain>
    </source>
</reference>
<keyword evidence="9" id="KW-0137">Centromere</keyword>
<accession>A0A9W8GDP1</accession>
<evidence type="ECO:0000256" key="1">
    <source>
        <dbReference type="ARBA" id="ARBA00004123"/>
    </source>
</evidence>
<dbReference type="Pfam" id="PF03980">
    <property type="entry name" value="Nnf1"/>
    <property type="match status" value="1"/>
</dbReference>
<keyword evidence="4" id="KW-0132">Cell division</keyword>
<dbReference type="GO" id="GO:0000444">
    <property type="term" value="C:MIS12/MIND type complex"/>
    <property type="evidence" value="ECO:0007669"/>
    <property type="project" value="InterPro"/>
</dbReference>
<dbReference type="InterPro" id="IPR007128">
    <property type="entry name" value="PMF1/Nnf1"/>
</dbReference>
<keyword evidence="10" id="KW-0175">Coiled coil</keyword>
<dbReference type="AlphaFoldDB" id="A0A9W8GDP1"/>
<evidence type="ECO:0000256" key="2">
    <source>
        <dbReference type="ARBA" id="ARBA00004629"/>
    </source>
</evidence>
<evidence type="ECO:0000256" key="7">
    <source>
        <dbReference type="ARBA" id="ARBA00023242"/>
    </source>
</evidence>
<comment type="subcellular location">
    <subcellularLocation>
        <location evidence="2">Chromosome</location>
        <location evidence="2">Centromere</location>
        <location evidence="2">Kinetochore</location>
    </subcellularLocation>
    <subcellularLocation>
        <location evidence="1">Nucleus</location>
    </subcellularLocation>
</comment>
<sequence length="93" mass="10314">MATKLADLDGLVKDAIERKQATSERPVSNMTPDAINRSRSVAIKRVELARLKEKLAQVQGENSKSIKELGSKQAMLAIEHRAIKETMELVSQI</sequence>
<evidence type="ECO:0000256" key="10">
    <source>
        <dbReference type="SAM" id="Coils"/>
    </source>
</evidence>